<dbReference type="EMBL" id="JAULSY010000008">
    <property type="protein sequence ID" value="KAK0673203.1"/>
    <property type="molecule type" value="Genomic_DNA"/>
</dbReference>
<evidence type="ECO:0000313" key="2">
    <source>
        <dbReference type="Proteomes" id="UP001174997"/>
    </source>
</evidence>
<dbReference type="Proteomes" id="UP001174997">
    <property type="component" value="Unassembled WGS sequence"/>
</dbReference>
<dbReference type="AlphaFoldDB" id="A0AA39ZLD0"/>
<name>A0AA39ZLD0_9PEZI</name>
<evidence type="ECO:0008006" key="3">
    <source>
        <dbReference type="Google" id="ProtNLM"/>
    </source>
</evidence>
<proteinExistence type="predicted"/>
<evidence type="ECO:0000313" key="1">
    <source>
        <dbReference type="EMBL" id="KAK0673203.1"/>
    </source>
</evidence>
<accession>A0AA39ZLD0</accession>
<protein>
    <recommendedName>
        <fullName evidence="3">Fungal N-terminal domain-containing protein</fullName>
    </recommendedName>
</protein>
<gene>
    <name evidence="1" type="ORF">QBC41DRAFT_215659</name>
</gene>
<organism evidence="1 2">
    <name type="scientific">Cercophora samala</name>
    <dbReference type="NCBI Taxonomy" id="330535"/>
    <lineage>
        <taxon>Eukaryota</taxon>
        <taxon>Fungi</taxon>
        <taxon>Dikarya</taxon>
        <taxon>Ascomycota</taxon>
        <taxon>Pezizomycotina</taxon>
        <taxon>Sordariomycetes</taxon>
        <taxon>Sordariomycetidae</taxon>
        <taxon>Sordariales</taxon>
        <taxon>Lasiosphaeriaceae</taxon>
        <taxon>Cercophora</taxon>
    </lineage>
</organism>
<sequence>METLEGLGLAANILQFCQAVGSFISQAHEIYRAGPAALGKVNDLRDISKDLHKMLSEMQRQDAQMKERHPTETSQLTLHNECLALLQDLTCSLDQLGLPENPGKRESIMIAFKTRWNRSKIEDLELRIASFRHQLVLGLLVTLR</sequence>
<reference evidence="1" key="1">
    <citation type="submission" date="2023-06" db="EMBL/GenBank/DDBJ databases">
        <title>Genome-scale phylogeny and comparative genomics of the fungal order Sordariales.</title>
        <authorList>
            <consortium name="Lawrence Berkeley National Laboratory"/>
            <person name="Hensen N."/>
            <person name="Bonometti L."/>
            <person name="Westerberg I."/>
            <person name="Brannstrom I.O."/>
            <person name="Guillou S."/>
            <person name="Cros-Aarteil S."/>
            <person name="Calhoun S."/>
            <person name="Haridas S."/>
            <person name="Kuo A."/>
            <person name="Mondo S."/>
            <person name="Pangilinan J."/>
            <person name="Riley R."/>
            <person name="Labutti K."/>
            <person name="Andreopoulos B."/>
            <person name="Lipzen A."/>
            <person name="Chen C."/>
            <person name="Yanf M."/>
            <person name="Daum C."/>
            <person name="Ng V."/>
            <person name="Clum A."/>
            <person name="Steindorff A."/>
            <person name="Ohm R."/>
            <person name="Martin F."/>
            <person name="Silar P."/>
            <person name="Natvig D."/>
            <person name="Lalanne C."/>
            <person name="Gautier V."/>
            <person name="Ament-Velasquez S.L."/>
            <person name="Kruys A."/>
            <person name="Hutchinson M.I."/>
            <person name="Powell A.J."/>
            <person name="Barry K."/>
            <person name="Miller A.N."/>
            <person name="Grigoriev I.V."/>
            <person name="Debuchy R."/>
            <person name="Gladieux P."/>
            <person name="Thoren M.H."/>
            <person name="Johannesson H."/>
        </authorList>
    </citation>
    <scope>NUCLEOTIDE SEQUENCE</scope>
    <source>
        <strain evidence="1">CBS 307.81</strain>
    </source>
</reference>
<keyword evidence="2" id="KW-1185">Reference proteome</keyword>
<comment type="caution">
    <text evidence="1">The sequence shown here is derived from an EMBL/GenBank/DDBJ whole genome shotgun (WGS) entry which is preliminary data.</text>
</comment>